<dbReference type="AlphaFoldDB" id="A0A965ZET3"/>
<reference evidence="1" key="1">
    <citation type="submission" date="2020-01" db="EMBL/GenBank/DDBJ databases">
        <authorList>
            <person name="Seo Y.L."/>
        </authorList>
    </citation>
    <scope>NUCLEOTIDE SEQUENCE</scope>
    <source>
        <strain evidence="1">R11</strain>
    </source>
</reference>
<dbReference type="PANTHER" id="PTHR36448">
    <property type="entry name" value="BLR7373 PROTEIN"/>
    <property type="match status" value="1"/>
</dbReference>
<keyword evidence="2" id="KW-1185">Reference proteome</keyword>
<dbReference type="InterPro" id="IPR047121">
    <property type="entry name" value="YjiB-like"/>
</dbReference>
<reference evidence="1" key="2">
    <citation type="submission" date="2020-10" db="EMBL/GenBank/DDBJ databases">
        <title>Mucilaginibacter sp. nov., isolated from soil.</title>
        <authorList>
            <person name="Jeon C.O."/>
        </authorList>
    </citation>
    <scope>NUCLEOTIDE SEQUENCE</scope>
    <source>
        <strain evidence="1">R11</strain>
    </source>
</reference>
<evidence type="ECO:0000313" key="2">
    <source>
        <dbReference type="Proteomes" id="UP000638732"/>
    </source>
</evidence>
<evidence type="ECO:0000313" key="1">
    <source>
        <dbReference type="EMBL" id="NCD68361.1"/>
    </source>
</evidence>
<gene>
    <name evidence="1" type="ORF">GSY63_03210</name>
</gene>
<dbReference type="SUPFAM" id="SSF51182">
    <property type="entry name" value="RmlC-like cupins"/>
    <property type="match status" value="1"/>
</dbReference>
<dbReference type="EMBL" id="WWEO01000037">
    <property type="protein sequence ID" value="NCD68361.1"/>
    <property type="molecule type" value="Genomic_DNA"/>
</dbReference>
<organism evidence="1 2">
    <name type="scientific">Mucilaginibacter agri</name>
    <dbReference type="NCBI Taxonomy" id="2695265"/>
    <lineage>
        <taxon>Bacteria</taxon>
        <taxon>Pseudomonadati</taxon>
        <taxon>Bacteroidota</taxon>
        <taxon>Sphingobacteriia</taxon>
        <taxon>Sphingobacteriales</taxon>
        <taxon>Sphingobacteriaceae</taxon>
        <taxon>Mucilaginibacter</taxon>
    </lineage>
</organism>
<dbReference type="InterPro" id="IPR011051">
    <property type="entry name" value="RmlC_Cupin_sf"/>
</dbReference>
<dbReference type="Proteomes" id="UP000638732">
    <property type="component" value="Unassembled WGS sequence"/>
</dbReference>
<comment type="caution">
    <text evidence="1">The sequence shown here is derived from an EMBL/GenBank/DDBJ whole genome shotgun (WGS) entry which is preliminary data.</text>
</comment>
<dbReference type="PIRSF" id="PIRSF019307">
    <property type="entry name" value="UCP019307"/>
    <property type="match status" value="1"/>
</dbReference>
<sequence length="164" mass="18224">MQQILLSDDGIFPNSDFPVLFYPGALHIPDSFPAKYVARIFYKHGWSNSWDAGIFEYHHYHSITHEVLGVYSGETALQLGGEQGPILTIKKGDVLIIPAGVAHKNLGAENCIGVVGAYPHGMKFNVKYGEEGERPEADHQIQLVPIPTNDPLYAKRKGLVKLWK</sequence>
<dbReference type="InterPro" id="IPR014500">
    <property type="entry name" value="UCP019307_cupin"/>
</dbReference>
<protein>
    <submittedName>
        <fullName evidence="1">Cupin</fullName>
    </submittedName>
</protein>
<dbReference type="Gene3D" id="2.60.120.10">
    <property type="entry name" value="Jelly Rolls"/>
    <property type="match status" value="1"/>
</dbReference>
<dbReference type="PANTHER" id="PTHR36448:SF2">
    <property type="entry name" value="CUPIN TYPE-1 DOMAIN-CONTAINING PROTEIN"/>
    <property type="match status" value="1"/>
</dbReference>
<accession>A0A965ZET3</accession>
<dbReference type="CDD" id="cd02219">
    <property type="entry name" value="cupin_YjlB-like"/>
    <property type="match status" value="1"/>
</dbReference>
<name>A0A965ZET3_9SPHI</name>
<proteinExistence type="predicted"/>
<dbReference type="InterPro" id="IPR014710">
    <property type="entry name" value="RmlC-like_jellyroll"/>
</dbReference>